<reference evidence="4 5" key="1">
    <citation type="submission" date="2016-10" db="EMBL/GenBank/DDBJ databases">
        <authorList>
            <person name="de Groot N.N."/>
        </authorList>
    </citation>
    <scope>NUCLEOTIDE SEQUENCE [LARGE SCALE GENOMIC DNA]</scope>
    <source>
        <strain evidence="4 5">IBRC-M10418</strain>
    </source>
</reference>
<feature type="domain" description="HPP transmembrane region" evidence="3">
    <location>
        <begin position="40"/>
        <end position="190"/>
    </location>
</feature>
<keyword evidence="2" id="KW-0472">Membrane</keyword>
<name>A0A1H6J783_9EURY</name>
<feature type="transmembrane region" description="Helical" evidence="2">
    <location>
        <begin position="62"/>
        <end position="81"/>
    </location>
</feature>
<keyword evidence="2" id="KW-0812">Transmembrane</keyword>
<protein>
    <submittedName>
        <fullName evidence="4">HPP family protein</fullName>
    </submittedName>
</protein>
<dbReference type="EMBL" id="FNWU01000009">
    <property type="protein sequence ID" value="SEH58022.1"/>
    <property type="molecule type" value="Genomic_DNA"/>
</dbReference>
<dbReference type="Pfam" id="PF04982">
    <property type="entry name" value="TM_HPP"/>
    <property type="match status" value="1"/>
</dbReference>
<feature type="transmembrane region" description="Helical" evidence="2">
    <location>
        <begin position="168"/>
        <end position="192"/>
    </location>
</feature>
<feature type="transmembrane region" description="Helical" evidence="2">
    <location>
        <begin position="93"/>
        <end position="113"/>
    </location>
</feature>
<accession>A0A1H6J783</accession>
<evidence type="ECO:0000313" key="4">
    <source>
        <dbReference type="EMBL" id="SEH58022.1"/>
    </source>
</evidence>
<evidence type="ECO:0000256" key="1">
    <source>
        <dbReference type="SAM" id="MobiDB-lite"/>
    </source>
</evidence>
<proteinExistence type="predicted"/>
<evidence type="ECO:0000256" key="2">
    <source>
        <dbReference type="SAM" id="Phobius"/>
    </source>
</evidence>
<sequence length="199" mass="20500">MEGLEVRDGGWGPETGEHRDRSGFATGAETPPVVRRRVYTSLYASFLFTVLGSVAWATGQPFIFPSLGPTAFVLAFDRHGGRDRARRVIGSHLIGAVAGLGAYLLVAAGVTLVESPAPASLDGLRLAASGTLSIAATSWAMIATDTNHAPACATTLIVSLGLLSTPRAAATIVLAVVVLVATHELALAAAGWTRARLVG</sequence>
<organism evidence="4 5">
    <name type="scientific">Halopenitus malekzadehii</name>
    <dbReference type="NCBI Taxonomy" id="1267564"/>
    <lineage>
        <taxon>Archaea</taxon>
        <taxon>Methanobacteriati</taxon>
        <taxon>Methanobacteriota</taxon>
        <taxon>Stenosarchaea group</taxon>
        <taxon>Halobacteria</taxon>
        <taxon>Halobacteriales</taxon>
        <taxon>Haloferacaceae</taxon>
        <taxon>Halopenitus</taxon>
    </lineage>
</organism>
<keyword evidence="5" id="KW-1185">Reference proteome</keyword>
<keyword evidence="2" id="KW-1133">Transmembrane helix</keyword>
<dbReference type="AlphaFoldDB" id="A0A1H6J783"/>
<evidence type="ECO:0000313" key="5">
    <source>
        <dbReference type="Proteomes" id="UP000199215"/>
    </source>
</evidence>
<gene>
    <name evidence="4" type="ORF">SAMN05192561_10911</name>
</gene>
<evidence type="ECO:0000259" key="3">
    <source>
        <dbReference type="Pfam" id="PF04982"/>
    </source>
</evidence>
<dbReference type="STRING" id="1267564.SAMN05192561_10911"/>
<feature type="region of interest" description="Disordered" evidence="1">
    <location>
        <begin position="1"/>
        <end position="28"/>
    </location>
</feature>
<dbReference type="InterPro" id="IPR058581">
    <property type="entry name" value="TM_HPP"/>
</dbReference>
<dbReference type="Proteomes" id="UP000199215">
    <property type="component" value="Unassembled WGS sequence"/>
</dbReference>